<dbReference type="GO" id="GO:0004252">
    <property type="term" value="F:serine-type endopeptidase activity"/>
    <property type="evidence" value="ECO:0007669"/>
    <property type="project" value="InterPro"/>
</dbReference>
<proteinExistence type="predicted"/>
<dbReference type="PRINTS" id="PR00834">
    <property type="entry name" value="PROTEASES2C"/>
</dbReference>
<dbReference type="PANTHER" id="PTHR43343:SF3">
    <property type="entry name" value="PROTEASE DO-LIKE 8, CHLOROPLASTIC"/>
    <property type="match status" value="1"/>
</dbReference>
<dbReference type="EMBL" id="LAJE02000285">
    <property type="protein sequence ID" value="OEO29493.1"/>
    <property type="molecule type" value="Genomic_DNA"/>
</dbReference>
<evidence type="ECO:0000256" key="3">
    <source>
        <dbReference type="ARBA" id="ARBA00022729"/>
    </source>
</evidence>
<dbReference type="Pfam" id="PF13180">
    <property type="entry name" value="PDZ_2"/>
    <property type="match status" value="1"/>
</dbReference>
<keyword evidence="4" id="KW-0677">Repeat</keyword>
<feature type="active site" description="Charge relay system" evidence="8">
    <location>
        <position position="217"/>
    </location>
</feature>
<dbReference type="Proteomes" id="UP000095463">
    <property type="component" value="Unassembled WGS sequence"/>
</dbReference>
<gene>
    <name evidence="11" type="ORF">VW23_025420</name>
</gene>
<dbReference type="SUPFAM" id="SSF50494">
    <property type="entry name" value="Trypsin-like serine proteases"/>
    <property type="match status" value="1"/>
</dbReference>
<evidence type="ECO:0000259" key="10">
    <source>
        <dbReference type="PROSITE" id="PS50106"/>
    </source>
</evidence>
<keyword evidence="7" id="KW-0720">Serine protease</keyword>
<evidence type="ECO:0000313" key="12">
    <source>
        <dbReference type="Proteomes" id="UP000095463"/>
    </source>
</evidence>
<dbReference type="Pfam" id="PF13365">
    <property type="entry name" value="Trypsin_2"/>
    <property type="match status" value="1"/>
</dbReference>
<keyword evidence="2 11" id="KW-0645">Protease</keyword>
<keyword evidence="6" id="KW-0378">Hydrolase</keyword>
<dbReference type="InterPro" id="IPR051201">
    <property type="entry name" value="Chloro_Bact_Ser_Proteases"/>
</dbReference>
<evidence type="ECO:0000256" key="1">
    <source>
        <dbReference type="ARBA" id="ARBA00004418"/>
    </source>
</evidence>
<dbReference type="PROSITE" id="PS50106">
    <property type="entry name" value="PDZ"/>
    <property type="match status" value="2"/>
</dbReference>
<dbReference type="Gene3D" id="2.40.10.120">
    <property type="match status" value="1"/>
</dbReference>
<accession>A0A1E5XLJ6</accession>
<evidence type="ECO:0000256" key="8">
    <source>
        <dbReference type="PIRSR" id="PIRSR611782-1"/>
    </source>
</evidence>
<sequence>MSSRTAEPPAIVSAVQATEPVAAETRAVPATRTELQLSFAPVVKSVTPSVVNVYATTISQRATSPFLDDPFFQRFFGGDGPFMDSRPQKSQSLGSGVIVDGAGVILTNHHVIEGATDIRVSTNDGHEYPVDLVLDDPKTDLAVLKVKDAKGATFPALAFADSDQLEVGDLVLAIGNPFGVGQTVTSGIVSALARTGVESSNYEFFIQTDAAINPGNSGGALVDLQGRLVGVNTAIVSRSGGSVGIGFAIPANMAKLVAETGIAGGALVRPWFGARMQPVTADLADSLGLGQARGALISEIAPGGPAEKAGFADGDVILAVDGFNIEQPSAFDFRLATKPVGATADLQYFRSGKTEDKIITLEAPPGTAKPVTVSGNTRFAGTTVETVTPAVAQELGLPYDTHAVVVRGIEAGSPADDMGLRAGDLIISLNGDATDDAERFGKLANDRPQSWRVVLQRGGRIVRAEVSG</sequence>
<keyword evidence="12" id="KW-1185">Reference proteome</keyword>
<feature type="binding site" evidence="9">
    <location>
        <position position="140"/>
    </location>
    <ligand>
        <name>substrate</name>
    </ligand>
</feature>
<feature type="binding site" evidence="9">
    <location>
        <position position="110"/>
    </location>
    <ligand>
        <name>substrate</name>
    </ligand>
</feature>
<dbReference type="Pfam" id="PF17820">
    <property type="entry name" value="PDZ_6"/>
    <property type="match status" value="1"/>
</dbReference>
<keyword evidence="3" id="KW-0732">Signal</keyword>
<dbReference type="InterPro" id="IPR001478">
    <property type="entry name" value="PDZ"/>
</dbReference>
<feature type="active site" description="Charge relay system" evidence="8">
    <location>
        <position position="140"/>
    </location>
</feature>
<evidence type="ECO:0000256" key="5">
    <source>
        <dbReference type="ARBA" id="ARBA00022764"/>
    </source>
</evidence>
<organism evidence="11 12">
    <name type="scientific">Devosia insulae DS-56</name>
    <dbReference type="NCBI Taxonomy" id="1116389"/>
    <lineage>
        <taxon>Bacteria</taxon>
        <taxon>Pseudomonadati</taxon>
        <taxon>Pseudomonadota</taxon>
        <taxon>Alphaproteobacteria</taxon>
        <taxon>Hyphomicrobiales</taxon>
        <taxon>Devosiaceae</taxon>
        <taxon>Devosia</taxon>
    </lineage>
</organism>
<name>A0A1E5XLJ6_9HYPH</name>
<evidence type="ECO:0000313" key="11">
    <source>
        <dbReference type="EMBL" id="OEO29493.1"/>
    </source>
</evidence>
<dbReference type="Gene3D" id="2.30.42.10">
    <property type="match status" value="2"/>
</dbReference>
<evidence type="ECO:0000256" key="2">
    <source>
        <dbReference type="ARBA" id="ARBA00022670"/>
    </source>
</evidence>
<evidence type="ECO:0000256" key="4">
    <source>
        <dbReference type="ARBA" id="ARBA00022737"/>
    </source>
</evidence>
<dbReference type="AlphaFoldDB" id="A0A1E5XLJ6"/>
<comment type="caution">
    <text evidence="11">The sequence shown here is derived from an EMBL/GenBank/DDBJ whole genome shotgun (WGS) entry which is preliminary data.</text>
</comment>
<feature type="domain" description="PDZ" evidence="10">
    <location>
        <begin position="383"/>
        <end position="431"/>
    </location>
</feature>
<dbReference type="PANTHER" id="PTHR43343">
    <property type="entry name" value="PEPTIDASE S12"/>
    <property type="match status" value="1"/>
</dbReference>
<evidence type="ECO:0000256" key="9">
    <source>
        <dbReference type="PIRSR" id="PIRSR611782-2"/>
    </source>
</evidence>
<dbReference type="SUPFAM" id="SSF50156">
    <property type="entry name" value="PDZ domain-like"/>
    <property type="match status" value="2"/>
</dbReference>
<dbReference type="InterPro" id="IPR011782">
    <property type="entry name" value="Pept_S1C_Do"/>
</dbReference>
<keyword evidence="5" id="KW-0574">Periplasm</keyword>
<dbReference type="NCBIfam" id="TIGR02037">
    <property type="entry name" value="degP_htrA_DO"/>
    <property type="match status" value="1"/>
</dbReference>
<feature type="domain" description="PDZ" evidence="10">
    <location>
        <begin position="287"/>
        <end position="352"/>
    </location>
</feature>
<feature type="active site" description="Charge relay system" evidence="8">
    <location>
        <position position="110"/>
    </location>
</feature>
<dbReference type="GO" id="GO:0042597">
    <property type="term" value="C:periplasmic space"/>
    <property type="evidence" value="ECO:0007669"/>
    <property type="project" value="UniProtKB-SubCell"/>
</dbReference>
<dbReference type="InterPro" id="IPR009003">
    <property type="entry name" value="Peptidase_S1_PA"/>
</dbReference>
<dbReference type="InterPro" id="IPR036034">
    <property type="entry name" value="PDZ_sf"/>
</dbReference>
<evidence type="ECO:0000256" key="7">
    <source>
        <dbReference type="ARBA" id="ARBA00022825"/>
    </source>
</evidence>
<reference evidence="11 12" key="1">
    <citation type="journal article" date="2015" name="Genome Announc.">
        <title>Genome Assemblies of Three Soil-Associated Devosia species: D. insulae, D. limi, and D. soli.</title>
        <authorList>
            <person name="Hassan Y.I."/>
            <person name="Lepp D."/>
            <person name="Zhou T."/>
        </authorList>
    </citation>
    <scope>NUCLEOTIDE SEQUENCE [LARGE SCALE GENOMIC DNA]</scope>
    <source>
        <strain evidence="11 12">DS-56</strain>
    </source>
</reference>
<feature type="binding site" evidence="9">
    <location>
        <begin position="215"/>
        <end position="217"/>
    </location>
    <ligand>
        <name>substrate</name>
    </ligand>
</feature>
<dbReference type="SMART" id="SM00228">
    <property type="entry name" value="PDZ"/>
    <property type="match status" value="2"/>
</dbReference>
<protein>
    <submittedName>
        <fullName evidence="11">Serine protease</fullName>
    </submittedName>
</protein>
<evidence type="ECO:0000256" key="6">
    <source>
        <dbReference type="ARBA" id="ARBA00022801"/>
    </source>
</evidence>
<dbReference type="InterPro" id="IPR041489">
    <property type="entry name" value="PDZ_6"/>
</dbReference>
<dbReference type="InterPro" id="IPR001940">
    <property type="entry name" value="Peptidase_S1C"/>
</dbReference>
<dbReference type="GO" id="GO:0006508">
    <property type="term" value="P:proteolysis"/>
    <property type="evidence" value="ECO:0007669"/>
    <property type="project" value="UniProtKB-KW"/>
</dbReference>
<comment type="subcellular location">
    <subcellularLocation>
        <location evidence="1">Periplasm</location>
    </subcellularLocation>
</comment>